<dbReference type="InterPro" id="IPR037185">
    <property type="entry name" value="EmrE-like"/>
</dbReference>
<feature type="domain" description="EamA" evidence="6">
    <location>
        <begin position="163"/>
        <end position="297"/>
    </location>
</feature>
<feature type="non-terminal residue" evidence="7">
    <location>
        <position position="1"/>
    </location>
</feature>
<feature type="transmembrane region" description="Helical" evidence="5">
    <location>
        <begin position="6"/>
        <end position="24"/>
    </location>
</feature>
<feature type="transmembrane region" description="Helical" evidence="5">
    <location>
        <begin position="95"/>
        <end position="114"/>
    </location>
</feature>
<organism evidence="7">
    <name type="scientific">marine metagenome</name>
    <dbReference type="NCBI Taxonomy" id="408172"/>
    <lineage>
        <taxon>unclassified sequences</taxon>
        <taxon>metagenomes</taxon>
        <taxon>ecological metagenomes</taxon>
    </lineage>
</organism>
<protein>
    <recommendedName>
        <fullName evidence="6">EamA domain-containing protein</fullName>
    </recommendedName>
</protein>
<dbReference type="SUPFAM" id="SSF103481">
    <property type="entry name" value="Multidrug resistance efflux transporter EmrE"/>
    <property type="match status" value="2"/>
</dbReference>
<dbReference type="AlphaFoldDB" id="A0A382BI68"/>
<evidence type="ECO:0000259" key="6">
    <source>
        <dbReference type="Pfam" id="PF00892"/>
    </source>
</evidence>
<feature type="transmembrane region" description="Helical" evidence="5">
    <location>
        <begin position="281"/>
        <end position="299"/>
    </location>
</feature>
<reference evidence="7" key="1">
    <citation type="submission" date="2018-05" db="EMBL/GenBank/DDBJ databases">
        <authorList>
            <person name="Lanie J.A."/>
            <person name="Ng W.-L."/>
            <person name="Kazmierczak K.M."/>
            <person name="Andrzejewski T.M."/>
            <person name="Davidsen T.M."/>
            <person name="Wayne K.J."/>
            <person name="Tettelin H."/>
            <person name="Glass J.I."/>
            <person name="Rusch D."/>
            <person name="Podicherti R."/>
            <person name="Tsui H.-C.T."/>
            <person name="Winkler M.E."/>
        </authorList>
    </citation>
    <scope>NUCLEOTIDE SEQUENCE</scope>
</reference>
<dbReference type="PANTHER" id="PTHR32322">
    <property type="entry name" value="INNER MEMBRANE TRANSPORTER"/>
    <property type="match status" value="1"/>
</dbReference>
<feature type="transmembrane region" description="Helical" evidence="5">
    <location>
        <begin position="120"/>
        <end position="137"/>
    </location>
</feature>
<dbReference type="Gene3D" id="1.10.3730.20">
    <property type="match status" value="2"/>
</dbReference>
<name>A0A382BI68_9ZZZZ</name>
<dbReference type="InterPro" id="IPR050638">
    <property type="entry name" value="AA-Vitamin_Transporters"/>
</dbReference>
<feature type="transmembrane region" description="Helical" evidence="5">
    <location>
        <begin position="192"/>
        <end position="214"/>
    </location>
</feature>
<evidence type="ECO:0000256" key="2">
    <source>
        <dbReference type="ARBA" id="ARBA00022692"/>
    </source>
</evidence>
<dbReference type="GO" id="GO:0016020">
    <property type="term" value="C:membrane"/>
    <property type="evidence" value="ECO:0007669"/>
    <property type="project" value="UniProtKB-SubCell"/>
</dbReference>
<feature type="transmembrane region" description="Helical" evidence="5">
    <location>
        <begin position="66"/>
        <end position="83"/>
    </location>
</feature>
<gene>
    <name evidence="7" type="ORF">METZ01_LOCUS166173</name>
</gene>
<evidence type="ECO:0000313" key="7">
    <source>
        <dbReference type="EMBL" id="SVB13319.1"/>
    </source>
</evidence>
<keyword evidence="3 5" id="KW-1133">Transmembrane helix</keyword>
<keyword evidence="2 5" id="KW-0812">Transmembrane</keyword>
<dbReference type="PANTHER" id="PTHR32322:SF2">
    <property type="entry name" value="EAMA DOMAIN-CONTAINING PROTEIN"/>
    <property type="match status" value="1"/>
</dbReference>
<dbReference type="EMBL" id="UINC01029864">
    <property type="protein sequence ID" value="SVB13319.1"/>
    <property type="molecule type" value="Genomic_DNA"/>
</dbReference>
<evidence type="ECO:0000256" key="5">
    <source>
        <dbReference type="SAM" id="Phobius"/>
    </source>
</evidence>
<keyword evidence="4 5" id="KW-0472">Membrane</keyword>
<accession>A0A382BI68</accession>
<sequence length="300" mass="31554">VGESLALLNAVIWALTGVVTKGVGRNVKPIHIVTTQVWVGFLFLMAIGLVTGHLHDLAHVQLRSALYLAGGALVNTVGSLVFWQAISRSTVSKVYPTTQSIFISISVLAGWLFLGDSPQIGVVGGAILIIGGVILLNRKRDGVVQKTADLLLPSENGSSGDYIGIGLAGLTSILWAVGFLSTVVGLQDTPPVLAATIRNFVPAILFIPIAFVIPSSRVSRVFKRNGTRLILGAVLFVASSLTFVLALDNAPPGVVVVLINTSPMWAVVLAMVLLKERLDRYALAGAALSVAGIFVTLAFR</sequence>
<evidence type="ECO:0000256" key="4">
    <source>
        <dbReference type="ARBA" id="ARBA00023136"/>
    </source>
</evidence>
<feature type="transmembrane region" description="Helical" evidence="5">
    <location>
        <begin position="253"/>
        <end position="274"/>
    </location>
</feature>
<proteinExistence type="predicted"/>
<feature type="transmembrane region" description="Helical" evidence="5">
    <location>
        <begin position="162"/>
        <end position="186"/>
    </location>
</feature>
<dbReference type="Pfam" id="PF00892">
    <property type="entry name" value="EamA"/>
    <property type="match status" value="2"/>
</dbReference>
<feature type="transmembrane region" description="Helical" evidence="5">
    <location>
        <begin position="36"/>
        <end position="54"/>
    </location>
</feature>
<evidence type="ECO:0000256" key="1">
    <source>
        <dbReference type="ARBA" id="ARBA00004141"/>
    </source>
</evidence>
<feature type="domain" description="EamA" evidence="6">
    <location>
        <begin position="2"/>
        <end position="137"/>
    </location>
</feature>
<comment type="subcellular location">
    <subcellularLocation>
        <location evidence="1">Membrane</location>
        <topology evidence="1">Multi-pass membrane protein</topology>
    </subcellularLocation>
</comment>
<evidence type="ECO:0000256" key="3">
    <source>
        <dbReference type="ARBA" id="ARBA00022989"/>
    </source>
</evidence>
<dbReference type="InterPro" id="IPR000620">
    <property type="entry name" value="EamA_dom"/>
</dbReference>
<feature type="transmembrane region" description="Helical" evidence="5">
    <location>
        <begin position="226"/>
        <end position="247"/>
    </location>
</feature>